<comment type="caution">
    <text evidence="2">The sequence shown here is derived from an EMBL/GenBank/DDBJ whole genome shotgun (WGS) entry which is preliminary data.</text>
</comment>
<gene>
    <name evidence="2" type="ORF">BpHYR1_039535</name>
</gene>
<name>A0A3M7SS87_BRAPC</name>
<feature type="region of interest" description="Disordered" evidence="1">
    <location>
        <begin position="136"/>
        <end position="157"/>
    </location>
</feature>
<accession>A0A3M7SS87</accession>
<evidence type="ECO:0000313" key="2">
    <source>
        <dbReference type="EMBL" id="RNA38569.1"/>
    </source>
</evidence>
<organism evidence="2 3">
    <name type="scientific">Brachionus plicatilis</name>
    <name type="common">Marine rotifer</name>
    <name type="synonym">Brachionus muelleri</name>
    <dbReference type="NCBI Taxonomy" id="10195"/>
    <lineage>
        <taxon>Eukaryota</taxon>
        <taxon>Metazoa</taxon>
        <taxon>Spiralia</taxon>
        <taxon>Gnathifera</taxon>
        <taxon>Rotifera</taxon>
        <taxon>Eurotatoria</taxon>
        <taxon>Monogononta</taxon>
        <taxon>Pseudotrocha</taxon>
        <taxon>Ploima</taxon>
        <taxon>Brachionidae</taxon>
        <taxon>Brachionus</taxon>
    </lineage>
</organism>
<dbReference type="AlphaFoldDB" id="A0A3M7SS87"/>
<evidence type="ECO:0000313" key="3">
    <source>
        <dbReference type="Proteomes" id="UP000276133"/>
    </source>
</evidence>
<proteinExistence type="predicted"/>
<keyword evidence="3" id="KW-1185">Reference proteome</keyword>
<dbReference type="EMBL" id="REGN01000854">
    <property type="protein sequence ID" value="RNA38569.1"/>
    <property type="molecule type" value="Genomic_DNA"/>
</dbReference>
<dbReference type="Proteomes" id="UP000276133">
    <property type="component" value="Unassembled WGS sequence"/>
</dbReference>
<reference evidence="2 3" key="1">
    <citation type="journal article" date="2018" name="Sci. Rep.">
        <title>Genomic signatures of local adaptation to the degree of environmental predictability in rotifers.</title>
        <authorList>
            <person name="Franch-Gras L."/>
            <person name="Hahn C."/>
            <person name="Garcia-Roger E.M."/>
            <person name="Carmona M.J."/>
            <person name="Serra M."/>
            <person name="Gomez A."/>
        </authorList>
    </citation>
    <scope>NUCLEOTIDE SEQUENCE [LARGE SCALE GENOMIC DNA]</scope>
    <source>
        <strain evidence="2">HYR1</strain>
    </source>
</reference>
<sequence>MYIKNKNNNLSKTGMLFPWTSTITIVLNTRFRNKTITFSLVFYEKKYTRKRKRINSRYDSVKIQATNEFLGLFQIKLFFDSGQKCHSFEFLLRMVGQQRKLGKLKFKIKIKIIRENINFFQSNYLTCNIKLEKNSYSPDSENSSLNSYSYSANSLLV</sequence>
<evidence type="ECO:0000256" key="1">
    <source>
        <dbReference type="SAM" id="MobiDB-lite"/>
    </source>
</evidence>
<protein>
    <submittedName>
        <fullName evidence="2">Uncharacterized protein</fullName>
    </submittedName>
</protein>